<accession>A0ACC0SIC9</accession>
<keyword evidence="2" id="KW-1185">Reference proteome</keyword>
<sequence length="73" mass="7945">MTKSRVFVSPKTIFLSWGNDTMTHRSCTTLFKGKKDNPVTCGLLVAPGREPVCAHRALCEGFWCGFLTPLGGA</sequence>
<reference evidence="1 2" key="1">
    <citation type="journal article" date="2006" name="Science">
        <title>The genome of black cottonwood, Populus trichocarpa (Torr. &amp; Gray).</title>
        <authorList>
            <person name="Tuskan G.A."/>
            <person name="Difazio S."/>
            <person name="Jansson S."/>
            <person name="Bohlmann J."/>
            <person name="Grigoriev I."/>
            <person name="Hellsten U."/>
            <person name="Putnam N."/>
            <person name="Ralph S."/>
            <person name="Rombauts S."/>
            <person name="Salamov A."/>
            <person name="Schein J."/>
            <person name="Sterck L."/>
            <person name="Aerts A."/>
            <person name="Bhalerao R.R."/>
            <person name="Bhalerao R.P."/>
            <person name="Blaudez D."/>
            <person name="Boerjan W."/>
            <person name="Brun A."/>
            <person name="Brunner A."/>
            <person name="Busov V."/>
            <person name="Campbell M."/>
            <person name="Carlson J."/>
            <person name="Chalot M."/>
            <person name="Chapman J."/>
            <person name="Chen G.L."/>
            <person name="Cooper D."/>
            <person name="Coutinho P.M."/>
            <person name="Couturier J."/>
            <person name="Covert S."/>
            <person name="Cronk Q."/>
            <person name="Cunningham R."/>
            <person name="Davis J."/>
            <person name="Degroeve S."/>
            <person name="Dejardin A."/>
            <person name="Depamphilis C."/>
            <person name="Detter J."/>
            <person name="Dirks B."/>
            <person name="Dubchak I."/>
            <person name="Duplessis S."/>
            <person name="Ehlting J."/>
            <person name="Ellis B."/>
            <person name="Gendler K."/>
            <person name="Goodstein D."/>
            <person name="Gribskov M."/>
            <person name="Grimwood J."/>
            <person name="Groover A."/>
            <person name="Gunter L."/>
            <person name="Hamberger B."/>
            <person name="Heinze B."/>
            <person name="Helariutta Y."/>
            <person name="Henrissat B."/>
            <person name="Holligan D."/>
            <person name="Holt R."/>
            <person name="Huang W."/>
            <person name="Islam-Faridi N."/>
            <person name="Jones S."/>
            <person name="Jones-Rhoades M."/>
            <person name="Jorgensen R."/>
            <person name="Joshi C."/>
            <person name="Kangasjarvi J."/>
            <person name="Karlsson J."/>
            <person name="Kelleher C."/>
            <person name="Kirkpatrick R."/>
            <person name="Kirst M."/>
            <person name="Kohler A."/>
            <person name="Kalluri U."/>
            <person name="Larimer F."/>
            <person name="Leebens-Mack J."/>
            <person name="Leple J.C."/>
            <person name="Locascio P."/>
            <person name="Lou Y."/>
            <person name="Lucas S."/>
            <person name="Martin F."/>
            <person name="Montanini B."/>
            <person name="Napoli C."/>
            <person name="Nelson D.R."/>
            <person name="Nelson C."/>
            <person name="Nieminen K."/>
            <person name="Nilsson O."/>
            <person name="Pereda V."/>
            <person name="Peter G."/>
            <person name="Philippe R."/>
            <person name="Pilate G."/>
            <person name="Poliakov A."/>
            <person name="Razumovskaya J."/>
            <person name="Richardson P."/>
            <person name="Rinaldi C."/>
            <person name="Ritland K."/>
            <person name="Rouze P."/>
            <person name="Ryaboy D."/>
            <person name="Schmutz J."/>
            <person name="Schrader J."/>
            <person name="Segerman B."/>
            <person name="Shin H."/>
            <person name="Siddiqui A."/>
            <person name="Sterky F."/>
            <person name="Terry A."/>
            <person name="Tsai C.J."/>
            <person name="Uberbacher E."/>
            <person name="Unneberg P."/>
            <person name="Vahala J."/>
            <person name="Wall K."/>
            <person name="Wessler S."/>
            <person name="Yang G."/>
            <person name="Yin T."/>
            <person name="Douglas C."/>
            <person name="Marra M."/>
            <person name="Sandberg G."/>
            <person name="Van de Peer Y."/>
            <person name="Rokhsar D."/>
        </authorList>
    </citation>
    <scope>NUCLEOTIDE SEQUENCE [LARGE SCALE GENOMIC DNA]</scope>
    <source>
        <strain evidence="2">cv. Nisqually</strain>
    </source>
</reference>
<organism evidence="1 2">
    <name type="scientific">Populus trichocarpa</name>
    <name type="common">Western balsam poplar</name>
    <name type="synonym">Populus balsamifera subsp. trichocarpa</name>
    <dbReference type="NCBI Taxonomy" id="3694"/>
    <lineage>
        <taxon>Eukaryota</taxon>
        <taxon>Viridiplantae</taxon>
        <taxon>Streptophyta</taxon>
        <taxon>Embryophyta</taxon>
        <taxon>Tracheophyta</taxon>
        <taxon>Spermatophyta</taxon>
        <taxon>Magnoliopsida</taxon>
        <taxon>eudicotyledons</taxon>
        <taxon>Gunneridae</taxon>
        <taxon>Pentapetalae</taxon>
        <taxon>rosids</taxon>
        <taxon>fabids</taxon>
        <taxon>Malpighiales</taxon>
        <taxon>Salicaceae</taxon>
        <taxon>Saliceae</taxon>
        <taxon>Populus</taxon>
    </lineage>
</organism>
<evidence type="ECO:0000313" key="2">
    <source>
        <dbReference type="Proteomes" id="UP000006729"/>
    </source>
</evidence>
<name>A0ACC0SIC9_POPTR</name>
<dbReference type="EMBL" id="CM009298">
    <property type="protein sequence ID" value="KAI9388980.1"/>
    <property type="molecule type" value="Genomic_DNA"/>
</dbReference>
<evidence type="ECO:0000313" key="1">
    <source>
        <dbReference type="EMBL" id="KAI9388980.1"/>
    </source>
</evidence>
<gene>
    <name evidence="1" type="ORF">POPTR_009G147650v4</name>
</gene>
<dbReference type="Proteomes" id="UP000006729">
    <property type="component" value="Chromosome 9"/>
</dbReference>
<proteinExistence type="predicted"/>
<protein>
    <submittedName>
        <fullName evidence="1">Uncharacterized protein</fullName>
    </submittedName>
</protein>
<comment type="caution">
    <text evidence="1">The sequence shown here is derived from an EMBL/GenBank/DDBJ whole genome shotgun (WGS) entry which is preliminary data.</text>
</comment>